<feature type="transmembrane region" description="Helical" evidence="1">
    <location>
        <begin position="12"/>
        <end position="32"/>
    </location>
</feature>
<evidence type="ECO:0000313" key="3">
    <source>
        <dbReference type="Proteomes" id="UP000234275"/>
    </source>
</evidence>
<evidence type="ECO:0000313" key="2">
    <source>
        <dbReference type="EMBL" id="PLB54799.1"/>
    </source>
</evidence>
<reference evidence="2 3" key="1">
    <citation type="submission" date="2016-12" db="EMBL/GenBank/DDBJ databases">
        <title>The genomes of Aspergillus section Nigri reveals drivers in fungal speciation.</title>
        <authorList>
            <consortium name="DOE Joint Genome Institute"/>
            <person name="Vesth T.C."/>
            <person name="Nybo J."/>
            <person name="Theobald S."/>
            <person name="Brandl J."/>
            <person name="Frisvad J.C."/>
            <person name="Nielsen K.F."/>
            <person name="Lyhne E.K."/>
            <person name="Kogle M.E."/>
            <person name="Kuo A."/>
            <person name="Riley R."/>
            <person name="Clum A."/>
            <person name="Nolan M."/>
            <person name="Lipzen A."/>
            <person name="Salamov A."/>
            <person name="Henrissat B."/>
            <person name="Wiebenga A."/>
            <person name="De Vries R.P."/>
            <person name="Grigoriev I.V."/>
            <person name="Mortensen U.H."/>
            <person name="Andersen M.R."/>
            <person name="Baker S.E."/>
        </authorList>
    </citation>
    <scope>NUCLEOTIDE SEQUENCE [LARGE SCALE GENOMIC DNA]</scope>
    <source>
        <strain evidence="2 3">IBT 23096</strain>
    </source>
</reference>
<organism evidence="2 3">
    <name type="scientific">Aspergillus steynii IBT 23096</name>
    <dbReference type="NCBI Taxonomy" id="1392250"/>
    <lineage>
        <taxon>Eukaryota</taxon>
        <taxon>Fungi</taxon>
        <taxon>Dikarya</taxon>
        <taxon>Ascomycota</taxon>
        <taxon>Pezizomycotina</taxon>
        <taxon>Eurotiomycetes</taxon>
        <taxon>Eurotiomycetidae</taxon>
        <taxon>Eurotiales</taxon>
        <taxon>Aspergillaceae</taxon>
        <taxon>Aspergillus</taxon>
        <taxon>Aspergillus subgen. Circumdati</taxon>
    </lineage>
</organism>
<gene>
    <name evidence="2" type="ORF">P170DRAFT_24990</name>
</gene>
<dbReference type="EMBL" id="MSFO01000001">
    <property type="protein sequence ID" value="PLB54799.1"/>
    <property type="molecule type" value="Genomic_DNA"/>
</dbReference>
<dbReference type="RefSeq" id="XP_024710101.1">
    <property type="nucleotide sequence ID" value="XM_024843017.1"/>
</dbReference>
<keyword evidence="1" id="KW-0812">Transmembrane</keyword>
<dbReference type="Proteomes" id="UP000234275">
    <property type="component" value="Unassembled WGS sequence"/>
</dbReference>
<keyword evidence="1" id="KW-0472">Membrane</keyword>
<evidence type="ECO:0000256" key="1">
    <source>
        <dbReference type="SAM" id="Phobius"/>
    </source>
</evidence>
<dbReference type="GeneID" id="36550716"/>
<dbReference type="AlphaFoldDB" id="A0A2I2GPK9"/>
<sequence length="176" mass="20346">MGAKDESRRVIGVSDSTPSLGFLLVVLFWLWFSKVRDFYTRPSHCHPSLFPLSRLCWFVSALRRFASTLRYRTRIRYRKYPSWCRRAAFMHSCIEPPAHVLYGVCWNDRNYGSSLAFLSSWQACPPCHSSIHAASAENRRRNGCDGNIVHMGGWQGDRVYGCARSFCHSISWSVRM</sequence>
<proteinExistence type="predicted"/>
<dbReference type="VEuPathDB" id="FungiDB:P170DRAFT_24990"/>
<keyword evidence="1" id="KW-1133">Transmembrane helix</keyword>
<keyword evidence="3" id="KW-1185">Reference proteome</keyword>
<accession>A0A2I2GPK9</accession>
<comment type="caution">
    <text evidence="2">The sequence shown here is derived from an EMBL/GenBank/DDBJ whole genome shotgun (WGS) entry which is preliminary data.</text>
</comment>
<protein>
    <submittedName>
        <fullName evidence="2">Uncharacterized protein</fullName>
    </submittedName>
</protein>
<name>A0A2I2GPK9_9EURO</name>